<dbReference type="PROSITE" id="PS51819">
    <property type="entry name" value="VOC"/>
    <property type="match status" value="2"/>
</dbReference>
<accession>A0A0M7DIX5</accession>
<dbReference type="EMBL" id="CP016440">
    <property type="protein sequence ID" value="ANY15065.1"/>
    <property type="molecule type" value="Genomic_DNA"/>
</dbReference>
<evidence type="ECO:0000313" key="5">
    <source>
        <dbReference type="Proteomes" id="UP000053096"/>
    </source>
</evidence>
<reference evidence="4 5" key="1">
    <citation type="submission" date="2015-09" db="EMBL/GenBank/DDBJ databases">
        <authorList>
            <person name="Jackson K.R."/>
            <person name="Lunt B.L."/>
            <person name="Fisher J.N.B."/>
            <person name="Gardner A.V."/>
            <person name="Bailey M.E."/>
            <person name="Deus L.M."/>
            <person name="Earl A.S."/>
            <person name="Gibby P.D."/>
            <person name="Hartmann K.A."/>
            <person name="Liu J.E."/>
            <person name="Manci A.M."/>
            <person name="Nielsen D.A."/>
            <person name="Solomon M.B."/>
            <person name="Breakwell D.P."/>
            <person name="Burnett S.H."/>
            <person name="Grose J.H."/>
        </authorList>
    </citation>
    <scope>NUCLEOTIDE SEQUENCE [LARGE SCALE GENOMIC DNA]</scope>
    <source>
        <strain evidence="4 5">2789STDY5608636</strain>
    </source>
</reference>
<dbReference type="RefSeq" id="WP_043215174.1">
    <property type="nucleotide sequence ID" value="NZ_CAJGUP010000083.1"/>
</dbReference>
<evidence type="ECO:0000313" key="4">
    <source>
        <dbReference type="EMBL" id="CUI53190.1"/>
    </source>
</evidence>
<dbReference type="KEGG" id="bpdz:BBN53_03670"/>
<dbReference type="EC" id="1.13.11.39" evidence="4"/>
<evidence type="ECO:0000313" key="3">
    <source>
        <dbReference type="EMBL" id="ANY15065.1"/>
    </source>
</evidence>
<dbReference type="Pfam" id="PF00903">
    <property type="entry name" value="Glyoxalase"/>
    <property type="match status" value="1"/>
</dbReference>
<feature type="domain" description="VOC" evidence="2">
    <location>
        <begin position="142"/>
        <end position="260"/>
    </location>
</feature>
<dbReference type="GO" id="GO:0046872">
    <property type="term" value="F:metal ion binding"/>
    <property type="evidence" value="ECO:0007669"/>
    <property type="project" value="UniProtKB-KW"/>
</dbReference>
<dbReference type="CDD" id="cd07252">
    <property type="entry name" value="BphC1-RGP6_N_like"/>
    <property type="match status" value="1"/>
</dbReference>
<dbReference type="PROSITE" id="PS00934">
    <property type="entry name" value="GLYOXALASE_I_1"/>
    <property type="match status" value="1"/>
</dbReference>
<dbReference type="Gene3D" id="3.10.180.10">
    <property type="entry name" value="2,3-Dihydroxybiphenyl 1,2-Dioxygenase, domain 1"/>
    <property type="match status" value="2"/>
</dbReference>
<protein>
    <submittedName>
        <fullName evidence="4">Biphenyl-2,3-diol 1,2-dioxygenase</fullName>
        <ecNumber evidence="4">1.13.11.39</ecNumber>
    </submittedName>
    <submittedName>
        <fullName evidence="3">Glyoxalase</fullName>
    </submittedName>
</protein>
<organism evidence="4 5">
    <name type="scientific">Bordetella pseudohinzii</name>
    <dbReference type="NCBI Taxonomy" id="1331258"/>
    <lineage>
        <taxon>Bacteria</taxon>
        <taxon>Pseudomonadati</taxon>
        <taxon>Pseudomonadota</taxon>
        <taxon>Betaproteobacteria</taxon>
        <taxon>Burkholderiales</taxon>
        <taxon>Alcaligenaceae</taxon>
        <taxon>Bordetella</taxon>
    </lineage>
</organism>
<keyword evidence="4" id="KW-0560">Oxidoreductase</keyword>
<evidence type="ECO:0000256" key="1">
    <source>
        <dbReference type="ARBA" id="ARBA00022723"/>
    </source>
</evidence>
<evidence type="ECO:0000259" key="2">
    <source>
        <dbReference type="PROSITE" id="PS51819"/>
    </source>
</evidence>
<gene>
    <name evidence="4" type="primary">bphC</name>
    <name evidence="3" type="ORF">BBN53_03670</name>
    <name evidence="4" type="ORF">ERS370011_01003</name>
</gene>
<proteinExistence type="predicted"/>
<keyword evidence="4" id="KW-0223">Dioxygenase</keyword>
<name>A0A0J6F0P1_9BORD</name>
<reference evidence="3 6" key="2">
    <citation type="submission" date="2016-07" db="EMBL/GenBank/DDBJ databases">
        <title>Complete genome sequences of Bordetella pseudohinzii.</title>
        <authorList>
            <person name="Spilker T."/>
            <person name="Darrah R."/>
            <person name="LiPuma J.J."/>
        </authorList>
    </citation>
    <scope>NUCLEOTIDE SEQUENCE [LARGE SCALE GENOMIC DNA]</scope>
    <source>
        <strain evidence="3 6">HI4681</strain>
    </source>
</reference>
<dbReference type="OrthoDB" id="9803142at2"/>
<accession>A0A0J6F0P1</accession>
<dbReference type="AlphaFoldDB" id="A0A0J6F0P1"/>
<dbReference type="Proteomes" id="UP000053096">
    <property type="component" value="Unassembled WGS sequence"/>
</dbReference>
<dbReference type="GO" id="GO:0018583">
    <property type="term" value="F:biphenyl-2,3-diol 1,2-dioxygenase activity"/>
    <property type="evidence" value="ECO:0007669"/>
    <property type="project" value="UniProtKB-EC"/>
</dbReference>
<dbReference type="CDD" id="cd07237">
    <property type="entry name" value="BphC1-RGP6_C_like"/>
    <property type="match status" value="1"/>
</dbReference>
<dbReference type="InterPro" id="IPR037523">
    <property type="entry name" value="VOC_core"/>
</dbReference>
<sequence length="301" mass="33548">MITSLAYFGVTSPSYQEWETFGPEVLGCELVQAGPDGAVRLRFDEAAYRMAIHPGQKNGVAYIGWATAGEDEAGVIADRLRLQGLAVARAGAEEAALRQVLGFYWFVDPEGIRHELAWGQMRPRSVFRPGRAMSGFRTGDQGLGHVVLAVPDLAASDRFYRELLGFRLSDTVIDGPIHAHFYHVNGRHHSLAIARAPTERAAFLHLMVEANTLEDVGTALDLCEARQIPVTRTLGCHTNDRMISFYLQSPSDFRIEYGWGGLEVGELWEPRYYDRTSTWGHRHQHKELSPFLMIEPVAAPA</sequence>
<keyword evidence="6" id="KW-1185">Reference proteome</keyword>
<evidence type="ECO:0000313" key="6">
    <source>
        <dbReference type="Proteomes" id="UP000092950"/>
    </source>
</evidence>
<dbReference type="InterPro" id="IPR018146">
    <property type="entry name" value="Glyoxalase_1_CS"/>
</dbReference>
<dbReference type="GO" id="GO:0004462">
    <property type="term" value="F:lactoylglutathione lyase activity"/>
    <property type="evidence" value="ECO:0007669"/>
    <property type="project" value="InterPro"/>
</dbReference>
<dbReference type="InterPro" id="IPR029068">
    <property type="entry name" value="Glyas_Bleomycin-R_OHBP_Dase"/>
</dbReference>
<feature type="domain" description="VOC" evidence="2">
    <location>
        <begin position="4"/>
        <end position="119"/>
    </location>
</feature>
<dbReference type="Proteomes" id="UP000092950">
    <property type="component" value="Chromosome"/>
</dbReference>
<dbReference type="InterPro" id="IPR004360">
    <property type="entry name" value="Glyas_Fos-R_dOase_dom"/>
</dbReference>
<keyword evidence="1" id="KW-0479">Metal-binding</keyword>
<dbReference type="SUPFAM" id="SSF54593">
    <property type="entry name" value="Glyoxalase/Bleomycin resistance protein/Dihydroxybiphenyl dioxygenase"/>
    <property type="match status" value="2"/>
</dbReference>
<dbReference type="EMBL" id="CYTV01000002">
    <property type="protein sequence ID" value="CUI53190.1"/>
    <property type="molecule type" value="Genomic_DNA"/>
</dbReference>
<dbReference type="Pfam" id="PF22632">
    <property type="entry name" value="BphC_D1"/>
    <property type="match status" value="1"/>
</dbReference>